<comment type="caution">
    <text evidence="4">The sequence shown here is derived from an EMBL/GenBank/DDBJ whole genome shotgun (WGS) entry which is preliminary data.</text>
</comment>
<dbReference type="InterPro" id="IPR050268">
    <property type="entry name" value="NADH-dep_flavin_reductase"/>
</dbReference>
<dbReference type="InterPro" id="IPR012349">
    <property type="entry name" value="Split_barrel_FMN-bd"/>
</dbReference>
<dbReference type="GO" id="GO:0010181">
    <property type="term" value="F:FMN binding"/>
    <property type="evidence" value="ECO:0007669"/>
    <property type="project" value="InterPro"/>
</dbReference>
<gene>
    <name evidence="4" type="ORF">JHE00_26100</name>
</gene>
<dbReference type="SUPFAM" id="SSF50475">
    <property type="entry name" value="FMN-binding split barrel"/>
    <property type="match status" value="1"/>
</dbReference>
<protein>
    <submittedName>
        <fullName evidence="4">Flavin reductase family protein</fullName>
    </submittedName>
</protein>
<dbReference type="RefSeq" id="WP_200322892.1">
    <property type="nucleotide sequence ID" value="NZ_JAENJH010000008.1"/>
</dbReference>
<reference evidence="4" key="1">
    <citation type="submission" date="2020-12" db="EMBL/GenBank/DDBJ databases">
        <title>Prauserella sp. ASG 168, a novel actinomycete isolated from cave rock.</title>
        <authorList>
            <person name="Suriyachadkun C."/>
        </authorList>
    </citation>
    <scope>NUCLEOTIDE SEQUENCE</scope>
    <source>
        <strain evidence="4">ASG 168</strain>
    </source>
</reference>
<dbReference type="EMBL" id="JAENJH010000008">
    <property type="protein sequence ID" value="MBK1787816.1"/>
    <property type="molecule type" value="Genomic_DNA"/>
</dbReference>
<dbReference type="AlphaFoldDB" id="A0A934QWP8"/>
<keyword evidence="2" id="KW-0560">Oxidoreductase</keyword>
<dbReference type="PANTHER" id="PTHR30466:SF11">
    <property type="entry name" value="FLAVIN-DEPENDENT MONOOXYGENASE, REDUCTASE SUBUNIT HSAB"/>
    <property type="match status" value="1"/>
</dbReference>
<proteinExistence type="inferred from homology"/>
<dbReference type="PANTHER" id="PTHR30466">
    <property type="entry name" value="FLAVIN REDUCTASE"/>
    <property type="match status" value="1"/>
</dbReference>
<dbReference type="Proteomes" id="UP000635245">
    <property type="component" value="Unassembled WGS sequence"/>
</dbReference>
<evidence type="ECO:0000256" key="1">
    <source>
        <dbReference type="ARBA" id="ARBA00008898"/>
    </source>
</evidence>
<evidence type="ECO:0000259" key="3">
    <source>
        <dbReference type="SMART" id="SM00903"/>
    </source>
</evidence>
<dbReference type="InterPro" id="IPR002563">
    <property type="entry name" value="Flavin_Rdtase-like_dom"/>
</dbReference>
<evidence type="ECO:0000256" key="2">
    <source>
        <dbReference type="ARBA" id="ARBA00023002"/>
    </source>
</evidence>
<evidence type="ECO:0000313" key="5">
    <source>
        <dbReference type="Proteomes" id="UP000635245"/>
    </source>
</evidence>
<dbReference type="Pfam" id="PF01613">
    <property type="entry name" value="Flavin_Reduct"/>
    <property type="match status" value="1"/>
</dbReference>
<dbReference type="SMART" id="SM00903">
    <property type="entry name" value="Flavin_Reduct"/>
    <property type="match status" value="1"/>
</dbReference>
<sequence>MQSEFAERRLAPVTDPATLRRAFGCHPSGVAAVCAELGGEPVGMAMSSFTSVSLDPPLVLVCADLASATWVRLRTAARIGVSILADAHDTAGTQLSRKHGDRFAGLAVSTSADGAVFLDGASVWLDCSIHEEVPAGDHVIALLRIESLSARPETDPLLFHGSRFRRIAAA</sequence>
<feature type="domain" description="Flavin reductase like" evidence="3">
    <location>
        <begin position="23"/>
        <end position="166"/>
    </location>
</feature>
<evidence type="ECO:0000313" key="4">
    <source>
        <dbReference type="EMBL" id="MBK1787816.1"/>
    </source>
</evidence>
<dbReference type="Gene3D" id="2.30.110.10">
    <property type="entry name" value="Electron Transport, Fmn-binding Protein, Chain A"/>
    <property type="match status" value="1"/>
</dbReference>
<dbReference type="GO" id="GO:0042602">
    <property type="term" value="F:riboflavin reductase (NADPH) activity"/>
    <property type="evidence" value="ECO:0007669"/>
    <property type="project" value="TreeGrafter"/>
</dbReference>
<name>A0A934QWP8_9PSEU</name>
<organism evidence="4 5">
    <name type="scientific">Prauserella cavernicola</name>
    <dbReference type="NCBI Taxonomy" id="2800127"/>
    <lineage>
        <taxon>Bacteria</taxon>
        <taxon>Bacillati</taxon>
        <taxon>Actinomycetota</taxon>
        <taxon>Actinomycetes</taxon>
        <taxon>Pseudonocardiales</taxon>
        <taxon>Pseudonocardiaceae</taxon>
        <taxon>Prauserella</taxon>
    </lineage>
</organism>
<accession>A0A934QWP8</accession>
<comment type="similarity">
    <text evidence="1">Belongs to the non-flavoprotein flavin reductase family.</text>
</comment>
<keyword evidence="5" id="KW-1185">Reference proteome</keyword>